<dbReference type="SUPFAM" id="SSF46785">
    <property type="entry name" value="Winged helix' DNA-binding domain"/>
    <property type="match status" value="1"/>
</dbReference>
<dbReference type="Gene3D" id="1.10.10.10">
    <property type="entry name" value="Winged helix-like DNA-binding domain superfamily/Winged helix DNA-binding domain"/>
    <property type="match status" value="1"/>
</dbReference>
<organism evidence="6 8">
    <name type="scientific">Streptococcus agalactiae</name>
    <dbReference type="NCBI Taxonomy" id="1311"/>
    <lineage>
        <taxon>Bacteria</taxon>
        <taxon>Bacillati</taxon>
        <taxon>Bacillota</taxon>
        <taxon>Bacilli</taxon>
        <taxon>Lactobacillales</taxon>
        <taxon>Streptococcaceae</taxon>
        <taxon>Streptococcus</taxon>
    </lineage>
</organism>
<keyword evidence="2" id="KW-0805">Transcription regulation</keyword>
<proteinExistence type="inferred from homology"/>
<evidence type="ECO:0000256" key="1">
    <source>
        <dbReference type="ARBA" id="ARBA00009437"/>
    </source>
</evidence>
<dbReference type="AlphaFoldDB" id="A0A0E1EJ93"/>
<protein>
    <submittedName>
        <fullName evidence="5 6">Transcriptional regulator</fullName>
    </submittedName>
</protein>
<keyword evidence="3" id="KW-0804">Transcription</keyword>
<comment type="caution">
    <text evidence="6">The sequence shown here is derived from an EMBL/GenBank/DDBJ whole genome shotgun (WGS) entry which is preliminary data.</text>
</comment>
<dbReference type="EMBL" id="MAWT01000022">
    <property type="protein sequence ID" value="OCM71480.1"/>
    <property type="molecule type" value="Genomic_DNA"/>
</dbReference>
<evidence type="ECO:0000313" key="8">
    <source>
        <dbReference type="Proteomes" id="UP000256718"/>
    </source>
</evidence>
<accession>A0A0E1EJ93</accession>
<reference evidence="6 8" key="2">
    <citation type="journal article" date="2018" name="Emerg. Microbes Infect.">
        <title>Phenotypic and molecular analysis of nontypeable Group B streptococci: identification of cps2a and hybrid cps2a/cps5 Group B streptococcal capsule gene clusters.</title>
        <authorList>
            <person name="Alhhazmi A."/>
            <person name="Tyrrell G.J."/>
        </authorList>
    </citation>
    <scope>NUCLEOTIDE SEQUENCE [LARGE SCALE GENOMIC DNA]</scope>
    <source>
        <strain evidence="6 8">PLGBS17</strain>
    </source>
</reference>
<evidence type="ECO:0000313" key="7">
    <source>
        <dbReference type="Proteomes" id="UP000093122"/>
    </source>
</evidence>
<sequence>MYIQQLETFVKVAEEGSFSKAAKKLYISTSAVAQQINLLENRYQFNTCRSVFIHGWS</sequence>
<dbReference type="PANTHER" id="PTHR30126">
    <property type="entry name" value="HTH-TYPE TRANSCRIPTIONAL REGULATOR"/>
    <property type="match status" value="1"/>
</dbReference>
<gene>
    <name evidence="5" type="ORF">AX245_09750</name>
    <name evidence="6" type="ORF">C4618_08405</name>
</gene>
<reference evidence="5 7" key="1">
    <citation type="journal article" date="2016" name="Sci. Rep.">
        <title>Serotype IV Streptococcus agalactiae ST-452 has arisen from large genomic recombination events between CC23 and the hypervirulent CC17 lineages.</title>
        <authorList>
            <person name="Campisi E."/>
            <person name="Rinaudo C.D."/>
            <person name="Donati C."/>
            <person name="Barucco M."/>
            <person name="Torricelli G."/>
            <person name="Edwards M.S."/>
            <person name="Baker C.J."/>
            <person name="Margarit I."/>
            <person name="Rosini R."/>
        </authorList>
    </citation>
    <scope>NUCLEOTIDE SEQUENCE [LARGE SCALE GENOMIC DNA]</scope>
    <source>
        <strain evidence="5 7">CZ-PW-140</strain>
    </source>
</reference>
<dbReference type="Proteomes" id="UP000256718">
    <property type="component" value="Unassembled WGS sequence"/>
</dbReference>
<dbReference type="InterPro" id="IPR036390">
    <property type="entry name" value="WH_DNA-bd_sf"/>
</dbReference>
<evidence type="ECO:0000313" key="5">
    <source>
        <dbReference type="EMBL" id="OCM71480.1"/>
    </source>
</evidence>
<evidence type="ECO:0000259" key="4">
    <source>
        <dbReference type="PROSITE" id="PS50931"/>
    </source>
</evidence>
<dbReference type="GO" id="GO:0003700">
    <property type="term" value="F:DNA-binding transcription factor activity"/>
    <property type="evidence" value="ECO:0007669"/>
    <property type="project" value="InterPro"/>
</dbReference>
<name>A0A0E1EJ93_STRAG</name>
<dbReference type="EMBL" id="QHGZ01000181">
    <property type="protein sequence ID" value="RDY80050.1"/>
    <property type="molecule type" value="Genomic_DNA"/>
</dbReference>
<evidence type="ECO:0000256" key="3">
    <source>
        <dbReference type="ARBA" id="ARBA00023163"/>
    </source>
</evidence>
<dbReference type="PANTHER" id="PTHR30126:SF91">
    <property type="entry name" value="LYSR FAMILY TRANSCRIPTIONAL REGULATOR"/>
    <property type="match status" value="1"/>
</dbReference>
<dbReference type="InterPro" id="IPR000847">
    <property type="entry name" value="LysR_HTH_N"/>
</dbReference>
<dbReference type="Pfam" id="PF00126">
    <property type="entry name" value="HTH_1"/>
    <property type="match status" value="1"/>
</dbReference>
<dbReference type="KEGG" id="sage:EN72_09445"/>
<evidence type="ECO:0000313" key="6">
    <source>
        <dbReference type="EMBL" id="RDY80050.1"/>
    </source>
</evidence>
<dbReference type="InterPro" id="IPR036388">
    <property type="entry name" value="WH-like_DNA-bd_sf"/>
</dbReference>
<dbReference type="GO" id="GO:0000976">
    <property type="term" value="F:transcription cis-regulatory region binding"/>
    <property type="evidence" value="ECO:0007669"/>
    <property type="project" value="TreeGrafter"/>
</dbReference>
<evidence type="ECO:0000256" key="2">
    <source>
        <dbReference type="ARBA" id="ARBA00023015"/>
    </source>
</evidence>
<dbReference type="Proteomes" id="UP000093122">
    <property type="component" value="Unassembled WGS sequence"/>
</dbReference>
<comment type="similarity">
    <text evidence="1">Belongs to the LysR transcriptional regulatory family.</text>
</comment>
<feature type="domain" description="HTH lysR-type" evidence="4">
    <location>
        <begin position="1"/>
        <end position="42"/>
    </location>
</feature>
<dbReference type="PROSITE" id="PS50931">
    <property type="entry name" value="HTH_LYSR"/>
    <property type="match status" value="1"/>
</dbReference>
<dbReference type="RefSeq" id="WP_001873391.1">
    <property type="nucleotide sequence ID" value="NZ_BCNI01000001.1"/>
</dbReference>